<dbReference type="InterPro" id="IPR001611">
    <property type="entry name" value="Leu-rich_rpt"/>
</dbReference>
<dbReference type="Proteomes" id="UP000504615">
    <property type="component" value="Unplaced"/>
</dbReference>
<evidence type="ECO:0000313" key="4">
    <source>
        <dbReference type="RefSeq" id="XP_025074931.1"/>
    </source>
</evidence>
<organism evidence="3 4">
    <name type="scientific">Pogonomyrmex barbatus</name>
    <name type="common">red harvester ant</name>
    <dbReference type="NCBI Taxonomy" id="144034"/>
    <lineage>
        <taxon>Eukaryota</taxon>
        <taxon>Metazoa</taxon>
        <taxon>Ecdysozoa</taxon>
        <taxon>Arthropoda</taxon>
        <taxon>Hexapoda</taxon>
        <taxon>Insecta</taxon>
        <taxon>Pterygota</taxon>
        <taxon>Neoptera</taxon>
        <taxon>Endopterygota</taxon>
        <taxon>Hymenoptera</taxon>
        <taxon>Apocrita</taxon>
        <taxon>Aculeata</taxon>
        <taxon>Formicoidea</taxon>
        <taxon>Formicidae</taxon>
        <taxon>Myrmicinae</taxon>
        <taxon>Pogonomyrmex</taxon>
    </lineage>
</organism>
<keyword evidence="1" id="KW-0433">Leucine-rich repeat</keyword>
<dbReference type="RefSeq" id="XP_025074931.1">
    <property type="nucleotide sequence ID" value="XM_025219146.1"/>
</dbReference>
<dbReference type="InterPro" id="IPR032675">
    <property type="entry name" value="LRR_dom_sf"/>
</dbReference>
<keyword evidence="2" id="KW-0677">Repeat</keyword>
<dbReference type="SUPFAM" id="SSF52058">
    <property type="entry name" value="L domain-like"/>
    <property type="match status" value="1"/>
</dbReference>
<accession>A0A8N1S865</accession>
<dbReference type="Pfam" id="PF13855">
    <property type="entry name" value="LRR_8"/>
    <property type="match status" value="1"/>
</dbReference>
<dbReference type="OrthoDB" id="676979at2759"/>
<dbReference type="AlphaFoldDB" id="A0A8N1S865"/>
<evidence type="ECO:0000313" key="3">
    <source>
        <dbReference type="Proteomes" id="UP000504615"/>
    </source>
</evidence>
<dbReference type="InterPro" id="IPR003591">
    <property type="entry name" value="Leu-rich_rpt_typical-subtyp"/>
</dbReference>
<dbReference type="Gene3D" id="3.80.10.10">
    <property type="entry name" value="Ribonuclease Inhibitor"/>
    <property type="match status" value="1"/>
</dbReference>
<evidence type="ECO:0000256" key="2">
    <source>
        <dbReference type="ARBA" id="ARBA00022737"/>
    </source>
</evidence>
<gene>
    <name evidence="4" type="primary">LOC112552866</name>
</gene>
<keyword evidence="3" id="KW-1185">Reference proteome</keyword>
<protein>
    <submittedName>
        <fullName evidence="4">Uncharacterized protein LOC112552866</fullName>
    </submittedName>
</protein>
<evidence type="ECO:0000256" key="1">
    <source>
        <dbReference type="ARBA" id="ARBA00022614"/>
    </source>
</evidence>
<dbReference type="SMART" id="SM00369">
    <property type="entry name" value="LRR_TYP"/>
    <property type="match status" value="2"/>
</dbReference>
<sequence>MLLRDLELSELEQLRLDGNKLSRIAVGTFERLSNLEDIGLSDNEIQILVDKSAFSDLVKL</sequence>
<reference evidence="4" key="1">
    <citation type="submission" date="2025-08" db="UniProtKB">
        <authorList>
            <consortium name="RefSeq"/>
        </authorList>
    </citation>
    <scope>IDENTIFICATION</scope>
</reference>
<dbReference type="GeneID" id="112552866"/>
<name>A0A8N1S865_9HYME</name>
<proteinExistence type="predicted"/>